<feature type="transmembrane region" description="Helical" evidence="5">
    <location>
        <begin position="75"/>
        <end position="95"/>
    </location>
</feature>
<evidence type="ECO:0000256" key="1">
    <source>
        <dbReference type="ARBA" id="ARBA00004141"/>
    </source>
</evidence>
<protein>
    <submittedName>
        <fullName evidence="6">Uncharacterized protein</fullName>
    </submittedName>
</protein>
<dbReference type="InterPro" id="IPR019184">
    <property type="entry name" value="Uncharacterised_TM-17"/>
</dbReference>
<dbReference type="EMBL" id="OU892280">
    <property type="protein sequence ID" value="CAG9768015.1"/>
    <property type="molecule type" value="Genomic_DNA"/>
</dbReference>
<gene>
    <name evidence="6" type="ORF">CEUTPL_LOCUS8567</name>
</gene>
<name>A0A9N9QQB6_9CUCU</name>
<evidence type="ECO:0000256" key="4">
    <source>
        <dbReference type="ARBA" id="ARBA00023136"/>
    </source>
</evidence>
<comment type="subcellular location">
    <subcellularLocation>
        <location evidence="1">Membrane</location>
        <topology evidence="1">Multi-pass membrane protein</topology>
    </subcellularLocation>
</comment>
<feature type="transmembrane region" description="Helical" evidence="5">
    <location>
        <begin position="12"/>
        <end position="33"/>
    </location>
</feature>
<keyword evidence="3 5" id="KW-1133">Transmembrane helix</keyword>
<organism evidence="6 7">
    <name type="scientific">Ceutorhynchus assimilis</name>
    <name type="common">cabbage seed weevil</name>
    <dbReference type="NCBI Taxonomy" id="467358"/>
    <lineage>
        <taxon>Eukaryota</taxon>
        <taxon>Metazoa</taxon>
        <taxon>Ecdysozoa</taxon>
        <taxon>Arthropoda</taxon>
        <taxon>Hexapoda</taxon>
        <taxon>Insecta</taxon>
        <taxon>Pterygota</taxon>
        <taxon>Neoptera</taxon>
        <taxon>Endopterygota</taxon>
        <taxon>Coleoptera</taxon>
        <taxon>Polyphaga</taxon>
        <taxon>Cucujiformia</taxon>
        <taxon>Curculionidae</taxon>
        <taxon>Ceutorhynchinae</taxon>
        <taxon>Ceutorhynchus</taxon>
    </lineage>
</organism>
<evidence type="ECO:0000256" key="2">
    <source>
        <dbReference type="ARBA" id="ARBA00022692"/>
    </source>
</evidence>
<sequence>MKVDPELMFECLIYLNAFYYPVFASPEFIMVIAKYQSIRETPNIEQDGAVCFARLIAEILKILVFYRWKEKRRKIVTTFALLMTMVSLATVIYTFGYQDPILKLEKVLCSITVMLTTTEIVFGILFFFPCFKKVDYY</sequence>
<reference evidence="6" key="1">
    <citation type="submission" date="2022-01" db="EMBL/GenBank/DDBJ databases">
        <authorList>
            <person name="King R."/>
        </authorList>
    </citation>
    <scope>NUCLEOTIDE SEQUENCE</scope>
</reference>
<proteinExistence type="predicted"/>
<keyword evidence="4 5" id="KW-0472">Membrane</keyword>
<accession>A0A9N9QQB6</accession>
<dbReference type="Proteomes" id="UP001152799">
    <property type="component" value="Chromosome 4"/>
</dbReference>
<keyword evidence="7" id="KW-1185">Reference proteome</keyword>
<feature type="transmembrane region" description="Helical" evidence="5">
    <location>
        <begin position="107"/>
        <end position="131"/>
    </location>
</feature>
<evidence type="ECO:0000256" key="5">
    <source>
        <dbReference type="SAM" id="Phobius"/>
    </source>
</evidence>
<dbReference type="AlphaFoldDB" id="A0A9N9QQB6"/>
<keyword evidence="2 5" id="KW-0812">Transmembrane</keyword>
<evidence type="ECO:0000313" key="7">
    <source>
        <dbReference type="Proteomes" id="UP001152799"/>
    </source>
</evidence>
<dbReference type="Pfam" id="PF09799">
    <property type="entry name" value="Transmemb_17"/>
    <property type="match status" value="1"/>
</dbReference>
<dbReference type="GO" id="GO:0016020">
    <property type="term" value="C:membrane"/>
    <property type="evidence" value="ECO:0007669"/>
    <property type="project" value="UniProtKB-SubCell"/>
</dbReference>
<evidence type="ECO:0000256" key="3">
    <source>
        <dbReference type="ARBA" id="ARBA00022989"/>
    </source>
</evidence>
<dbReference type="OrthoDB" id="262535at2759"/>
<evidence type="ECO:0000313" key="6">
    <source>
        <dbReference type="EMBL" id="CAG9768015.1"/>
    </source>
</evidence>